<dbReference type="Proteomes" id="UP000198384">
    <property type="component" value="Unassembled WGS sequence"/>
</dbReference>
<evidence type="ECO:0000313" key="4">
    <source>
        <dbReference type="Proteomes" id="UP000198384"/>
    </source>
</evidence>
<dbReference type="OrthoDB" id="9801454at2"/>
<dbReference type="Pfam" id="PF00994">
    <property type="entry name" value="MoCF_biosynth"/>
    <property type="match status" value="1"/>
</dbReference>
<dbReference type="HAMAP" id="MF_00226_B">
    <property type="entry name" value="CinA_B"/>
    <property type="match status" value="1"/>
</dbReference>
<dbReference type="InterPro" id="IPR036425">
    <property type="entry name" value="MoaB/Mog-like_dom_sf"/>
</dbReference>
<dbReference type="PIRSF" id="PIRSF006728">
    <property type="entry name" value="CinA"/>
    <property type="match status" value="1"/>
</dbReference>
<dbReference type="InterPro" id="IPR008136">
    <property type="entry name" value="CinA_C"/>
</dbReference>
<dbReference type="InterPro" id="IPR001453">
    <property type="entry name" value="MoaB/Mog_dom"/>
</dbReference>
<dbReference type="InterPro" id="IPR041424">
    <property type="entry name" value="CinA_KH"/>
</dbReference>
<accession>A0A238XIJ5</accession>
<evidence type="ECO:0000313" key="3">
    <source>
        <dbReference type="EMBL" id="SNR58826.1"/>
    </source>
</evidence>
<dbReference type="Gene3D" id="3.90.950.20">
    <property type="entry name" value="CinA-like"/>
    <property type="match status" value="1"/>
</dbReference>
<dbReference type="InterPro" id="IPR008135">
    <property type="entry name" value="Competence-induced_CinA"/>
</dbReference>
<dbReference type="EMBL" id="FZNT01000006">
    <property type="protein sequence ID" value="SNR58826.1"/>
    <property type="molecule type" value="Genomic_DNA"/>
</dbReference>
<dbReference type="NCBIfam" id="TIGR00200">
    <property type="entry name" value="cinA_nterm"/>
    <property type="match status" value="1"/>
</dbReference>
<comment type="similarity">
    <text evidence="1">Belongs to the CinA family.</text>
</comment>
<dbReference type="PANTHER" id="PTHR13939:SF0">
    <property type="entry name" value="NMN AMIDOHYDROLASE-LIKE PROTEIN YFAY"/>
    <property type="match status" value="1"/>
</dbReference>
<protein>
    <recommendedName>
        <fullName evidence="1">CinA-like protein</fullName>
    </recommendedName>
</protein>
<dbReference type="SMART" id="SM00852">
    <property type="entry name" value="MoCF_biosynth"/>
    <property type="match status" value="1"/>
</dbReference>
<dbReference type="Gene3D" id="3.40.980.10">
    <property type="entry name" value="MoaB/Mog-like domain"/>
    <property type="match status" value="1"/>
</dbReference>
<dbReference type="SUPFAM" id="SSF53218">
    <property type="entry name" value="Molybdenum cofactor biosynthesis proteins"/>
    <property type="match status" value="1"/>
</dbReference>
<dbReference type="Gene3D" id="3.30.70.2860">
    <property type="match status" value="1"/>
</dbReference>
<proteinExistence type="inferred from homology"/>
<evidence type="ECO:0000256" key="1">
    <source>
        <dbReference type="HAMAP-Rule" id="MF_00226"/>
    </source>
</evidence>
<dbReference type="NCBIfam" id="TIGR00199">
    <property type="entry name" value="PncC_domain"/>
    <property type="match status" value="1"/>
</dbReference>
<dbReference type="NCBIfam" id="TIGR00177">
    <property type="entry name" value="molyb_syn"/>
    <property type="match status" value="1"/>
</dbReference>
<evidence type="ECO:0000259" key="2">
    <source>
        <dbReference type="SMART" id="SM00852"/>
    </source>
</evidence>
<dbReference type="Pfam" id="PF18146">
    <property type="entry name" value="CinA_KH"/>
    <property type="match status" value="1"/>
</dbReference>
<dbReference type="Pfam" id="PF02464">
    <property type="entry name" value="CinA"/>
    <property type="match status" value="1"/>
</dbReference>
<gene>
    <name evidence="3" type="ORF">SAMN06265371_10690</name>
</gene>
<reference evidence="3 4" key="1">
    <citation type="submission" date="2017-06" db="EMBL/GenBank/DDBJ databases">
        <authorList>
            <person name="Kim H.J."/>
            <person name="Triplett B.A."/>
        </authorList>
    </citation>
    <scope>NUCLEOTIDE SEQUENCE [LARGE SCALE GENOMIC DNA]</scope>
    <source>
        <strain evidence="3 4">DSM 29150</strain>
    </source>
</reference>
<dbReference type="NCBIfam" id="NF001813">
    <property type="entry name" value="PRK00549.1"/>
    <property type="match status" value="1"/>
</dbReference>
<dbReference type="AlphaFoldDB" id="A0A238XIJ5"/>
<organism evidence="3 4">
    <name type="scientific">Lutibacter agarilyticus</name>
    <dbReference type="NCBI Taxonomy" id="1109740"/>
    <lineage>
        <taxon>Bacteria</taxon>
        <taxon>Pseudomonadati</taxon>
        <taxon>Bacteroidota</taxon>
        <taxon>Flavobacteriia</taxon>
        <taxon>Flavobacteriales</taxon>
        <taxon>Flavobacteriaceae</taxon>
        <taxon>Lutibacter</taxon>
    </lineage>
</organism>
<dbReference type="RefSeq" id="WP_089381853.1">
    <property type="nucleotide sequence ID" value="NZ_FZNT01000006.1"/>
</dbReference>
<dbReference type="PANTHER" id="PTHR13939">
    <property type="entry name" value="NICOTINAMIDE-NUCLEOTIDE AMIDOHYDROLASE PNCC"/>
    <property type="match status" value="1"/>
</dbReference>
<dbReference type="CDD" id="cd00885">
    <property type="entry name" value="cinA"/>
    <property type="match status" value="1"/>
</dbReference>
<sequence length="414" mass="45562">MQAEIITIGDEILIGQILDSNSKWIAEELNKIGVSVYQITSIQDDKEHILKALKEAQLNCDIVIVTGGLGPTKDDITKLTLAEYYVDKLIFNEEIAAHIKALFAKSNYPFTEVNKNQALVPSKCVVFKNELGTAPGMWFHENSKVVVSLAGVPYEMKGLMINSVLPKLVETYHLPFIVHKTIQTYGMGESMLAEKIEDWETNLPEFISLAYLPSFGKVRLRLTAKGPDKEILEEAIAKNVAILQKLIGDIIVGYEENENLEALIGKLLIEKNKTLATAESCTGGNIAKMITSIPGSSNYFVGSVVAYQAAIKINELNVAEELINNYSVVSSQVAEAMVKGIQQKFKTDYAIATTGNAGPTTDLTDKTVGVVYIAIATPIGVFSEEFNFGKPREKVIERTSIKALELLRKEILKN</sequence>
<dbReference type="InterPro" id="IPR036653">
    <property type="entry name" value="CinA-like_C"/>
</dbReference>
<dbReference type="SUPFAM" id="SSF142433">
    <property type="entry name" value="CinA-like"/>
    <property type="match status" value="1"/>
</dbReference>
<dbReference type="InterPro" id="IPR050101">
    <property type="entry name" value="CinA"/>
</dbReference>
<feature type="domain" description="MoaB/Mog" evidence="2">
    <location>
        <begin position="4"/>
        <end position="171"/>
    </location>
</feature>
<keyword evidence="4" id="KW-1185">Reference proteome</keyword>
<name>A0A238XIJ5_9FLAO</name>